<protein>
    <submittedName>
        <fullName evidence="2">Uncharacterized protein</fullName>
    </submittedName>
</protein>
<reference evidence="3" key="2">
    <citation type="journal article" date="2018" name="Plant J.">
        <title>The Sorghum bicolor reference genome: improved assembly, gene annotations, a transcriptome atlas, and signatures of genome organization.</title>
        <authorList>
            <person name="McCormick R.F."/>
            <person name="Truong S.K."/>
            <person name="Sreedasyam A."/>
            <person name="Jenkins J."/>
            <person name="Shu S."/>
            <person name="Sims D."/>
            <person name="Kennedy M."/>
            <person name="Amirebrahimi M."/>
            <person name="Weers B.D."/>
            <person name="McKinley B."/>
            <person name="Mattison A."/>
            <person name="Morishige D.T."/>
            <person name="Grimwood J."/>
            <person name="Schmutz J."/>
            <person name="Mullet J.E."/>
        </authorList>
    </citation>
    <scope>NUCLEOTIDE SEQUENCE [LARGE SCALE GENOMIC DNA]</scope>
    <source>
        <strain evidence="3">cv. BTx623</strain>
    </source>
</reference>
<dbReference type="Proteomes" id="UP000000768">
    <property type="component" value="Chromosome 4"/>
</dbReference>
<feature type="region of interest" description="Disordered" evidence="1">
    <location>
        <begin position="26"/>
        <end position="97"/>
    </location>
</feature>
<evidence type="ECO:0000313" key="3">
    <source>
        <dbReference type="Proteomes" id="UP000000768"/>
    </source>
</evidence>
<evidence type="ECO:0000313" key="2">
    <source>
        <dbReference type="EMBL" id="OQU85748.1"/>
    </source>
</evidence>
<dbReference type="EMBL" id="CM000763">
    <property type="protein sequence ID" value="OQU85748.1"/>
    <property type="molecule type" value="Genomic_DNA"/>
</dbReference>
<name>A0A1Z5RPX6_SORBI</name>
<accession>A0A1Z5RPX6</accession>
<dbReference type="Gramene" id="OQU85748">
    <property type="protein sequence ID" value="OQU85748"/>
    <property type="gene ID" value="SORBI_3004G300200"/>
</dbReference>
<feature type="compositionally biased region" description="Basic residues" evidence="1">
    <location>
        <begin position="49"/>
        <end position="81"/>
    </location>
</feature>
<sequence>MDGVHNRASNEHTLHEICIAGYVTDQVRVPSEVPMGERSTYPKAETERKARRKPSGTRKSSVHAPRRAARGLLVRRRRAHQQRTVQAPTPRGPRARR</sequence>
<evidence type="ECO:0000256" key="1">
    <source>
        <dbReference type="SAM" id="MobiDB-lite"/>
    </source>
</evidence>
<keyword evidence="3" id="KW-1185">Reference proteome</keyword>
<dbReference type="AlphaFoldDB" id="A0A1Z5RPX6"/>
<organism evidence="2 3">
    <name type="scientific">Sorghum bicolor</name>
    <name type="common">Sorghum</name>
    <name type="synonym">Sorghum vulgare</name>
    <dbReference type="NCBI Taxonomy" id="4558"/>
    <lineage>
        <taxon>Eukaryota</taxon>
        <taxon>Viridiplantae</taxon>
        <taxon>Streptophyta</taxon>
        <taxon>Embryophyta</taxon>
        <taxon>Tracheophyta</taxon>
        <taxon>Spermatophyta</taxon>
        <taxon>Magnoliopsida</taxon>
        <taxon>Liliopsida</taxon>
        <taxon>Poales</taxon>
        <taxon>Poaceae</taxon>
        <taxon>PACMAD clade</taxon>
        <taxon>Panicoideae</taxon>
        <taxon>Andropogonodae</taxon>
        <taxon>Andropogoneae</taxon>
        <taxon>Sorghinae</taxon>
        <taxon>Sorghum</taxon>
    </lineage>
</organism>
<proteinExistence type="predicted"/>
<gene>
    <name evidence="2" type="ORF">SORBI_3004G300200</name>
</gene>
<reference evidence="2 3" key="1">
    <citation type="journal article" date="2009" name="Nature">
        <title>The Sorghum bicolor genome and the diversification of grasses.</title>
        <authorList>
            <person name="Paterson A.H."/>
            <person name="Bowers J.E."/>
            <person name="Bruggmann R."/>
            <person name="Dubchak I."/>
            <person name="Grimwood J."/>
            <person name="Gundlach H."/>
            <person name="Haberer G."/>
            <person name="Hellsten U."/>
            <person name="Mitros T."/>
            <person name="Poliakov A."/>
            <person name="Schmutz J."/>
            <person name="Spannagl M."/>
            <person name="Tang H."/>
            <person name="Wang X."/>
            <person name="Wicker T."/>
            <person name="Bharti A.K."/>
            <person name="Chapman J."/>
            <person name="Feltus F.A."/>
            <person name="Gowik U."/>
            <person name="Grigoriev I.V."/>
            <person name="Lyons E."/>
            <person name="Maher C.A."/>
            <person name="Martis M."/>
            <person name="Narechania A."/>
            <person name="Otillar R.P."/>
            <person name="Penning B.W."/>
            <person name="Salamov A.A."/>
            <person name="Wang Y."/>
            <person name="Zhang L."/>
            <person name="Carpita N.C."/>
            <person name="Freeling M."/>
            <person name="Gingle A.R."/>
            <person name="Hash C.T."/>
            <person name="Keller B."/>
            <person name="Klein P."/>
            <person name="Kresovich S."/>
            <person name="McCann M.C."/>
            <person name="Ming R."/>
            <person name="Peterson D.G."/>
            <person name="Mehboob-ur-Rahman"/>
            <person name="Ware D."/>
            <person name="Westhoff P."/>
            <person name="Mayer K.F."/>
            <person name="Messing J."/>
            <person name="Rokhsar D.S."/>
        </authorList>
    </citation>
    <scope>NUCLEOTIDE SEQUENCE [LARGE SCALE GENOMIC DNA]</scope>
    <source>
        <strain evidence="3">cv. BTx623</strain>
    </source>
</reference>
<dbReference type="InParanoid" id="A0A1Z5RPX6"/>